<proteinExistence type="predicted"/>
<keyword evidence="5" id="KW-0472">Membrane</keyword>
<dbReference type="GO" id="GO:0003841">
    <property type="term" value="F:1-acylglycerol-3-phosphate O-acyltransferase activity"/>
    <property type="evidence" value="ECO:0007669"/>
    <property type="project" value="UniProtKB-EC"/>
</dbReference>
<feature type="domain" description="Phospholipid/glycerol acyltransferase" evidence="6">
    <location>
        <begin position="88"/>
        <end position="210"/>
    </location>
</feature>
<protein>
    <recommendedName>
        <fullName evidence="2">1-acylglycerol-3-phosphate O-acyltransferase</fullName>
        <ecNumber evidence="2">2.3.1.51</ecNumber>
    </recommendedName>
</protein>
<evidence type="ECO:0000256" key="2">
    <source>
        <dbReference type="ARBA" id="ARBA00013211"/>
    </source>
</evidence>
<evidence type="ECO:0000256" key="5">
    <source>
        <dbReference type="SAM" id="Phobius"/>
    </source>
</evidence>
<dbReference type="EC" id="2.3.1.51" evidence="2"/>
<dbReference type="PANTHER" id="PTHR10434">
    <property type="entry name" value="1-ACYL-SN-GLYCEROL-3-PHOSPHATE ACYLTRANSFERASE"/>
    <property type="match status" value="1"/>
</dbReference>
<dbReference type="SUPFAM" id="SSF69593">
    <property type="entry name" value="Glycerol-3-phosphate (1)-acyltransferase"/>
    <property type="match status" value="1"/>
</dbReference>
<keyword evidence="8" id="KW-1185">Reference proteome</keyword>
<dbReference type="GO" id="GO:0005783">
    <property type="term" value="C:endoplasmic reticulum"/>
    <property type="evidence" value="ECO:0007669"/>
    <property type="project" value="TreeGrafter"/>
</dbReference>
<evidence type="ECO:0000256" key="1">
    <source>
        <dbReference type="ARBA" id="ARBA00004728"/>
    </source>
</evidence>
<keyword evidence="4" id="KW-0012">Acyltransferase</keyword>
<evidence type="ECO:0000259" key="6">
    <source>
        <dbReference type="SMART" id="SM00563"/>
    </source>
</evidence>
<gene>
    <name evidence="7" type="ORF">PVAND_012091</name>
</gene>
<evidence type="ECO:0000256" key="4">
    <source>
        <dbReference type="ARBA" id="ARBA00023315"/>
    </source>
</evidence>
<reference evidence="7" key="1">
    <citation type="submission" date="2021-03" db="EMBL/GenBank/DDBJ databases">
        <title>Chromosome level genome of the anhydrobiotic midge Polypedilum vanderplanki.</title>
        <authorList>
            <person name="Yoshida Y."/>
            <person name="Kikawada T."/>
            <person name="Gusev O."/>
        </authorList>
    </citation>
    <scope>NUCLEOTIDE SEQUENCE</scope>
    <source>
        <strain evidence="7">NIAS01</strain>
        <tissue evidence="7">Whole body or cell culture</tissue>
    </source>
</reference>
<comment type="pathway">
    <text evidence="1">Phospholipid metabolism; CDP-diacylglycerol biosynthesis; CDP-diacylglycerol from sn-glycerol 3-phosphate: step 2/3.</text>
</comment>
<feature type="transmembrane region" description="Helical" evidence="5">
    <location>
        <begin position="120"/>
        <end position="144"/>
    </location>
</feature>
<name>A0A9J6CMC5_POLVA</name>
<organism evidence="7 8">
    <name type="scientific">Polypedilum vanderplanki</name>
    <name type="common">Sleeping chironomid midge</name>
    <dbReference type="NCBI Taxonomy" id="319348"/>
    <lineage>
        <taxon>Eukaryota</taxon>
        <taxon>Metazoa</taxon>
        <taxon>Ecdysozoa</taxon>
        <taxon>Arthropoda</taxon>
        <taxon>Hexapoda</taxon>
        <taxon>Insecta</taxon>
        <taxon>Pterygota</taxon>
        <taxon>Neoptera</taxon>
        <taxon>Endopterygota</taxon>
        <taxon>Diptera</taxon>
        <taxon>Nematocera</taxon>
        <taxon>Chironomoidea</taxon>
        <taxon>Chironomidae</taxon>
        <taxon>Chironominae</taxon>
        <taxon>Polypedilum</taxon>
        <taxon>Polypedilum</taxon>
    </lineage>
</organism>
<dbReference type="EMBL" id="JADBJN010000001">
    <property type="protein sequence ID" value="KAG5682758.1"/>
    <property type="molecule type" value="Genomic_DNA"/>
</dbReference>
<keyword evidence="3" id="KW-0808">Transferase</keyword>
<keyword evidence="5" id="KW-0812">Transmembrane</keyword>
<comment type="caution">
    <text evidence="7">The sequence shown here is derived from an EMBL/GenBank/DDBJ whole genome shotgun (WGS) entry which is preliminary data.</text>
</comment>
<dbReference type="GO" id="GO:0006654">
    <property type="term" value="P:phosphatidic acid biosynthetic process"/>
    <property type="evidence" value="ECO:0007669"/>
    <property type="project" value="TreeGrafter"/>
</dbReference>
<feature type="transmembrane region" description="Helical" evidence="5">
    <location>
        <begin position="29"/>
        <end position="48"/>
    </location>
</feature>
<evidence type="ECO:0000256" key="3">
    <source>
        <dbReference type="ARBA" id="ARBA00022679"/>
    </source>
</evidence>
<dbReference type="SMART" id="SM00563">
    <property type="entry name" value="PlsC"/>
    <property type="match status" value="1"/>
</dbReference>
<keyword evidence="5" id="KW-1133">Transmembrane helix</keyword>
<evidence type="ECO:0000313" key="8">
    <source>
        <dbReference type="Proteomes" id="UP001107558"/>
    </source>
</evidence>
<dbReference type="AlphaFoldDB" id="A0A9J6CMC5"/>
<dbReference type="InterPro" id="IPR002123">
    <property type="entry name" value="Plipid/glycerol_acylTrfase"/>
</dbReference>
<dbReference type="CDD" id="cd07989">
    <property type="entry name" value="LPLAT_AGPAT-like"/>
    <property type="match status" value="1"/>
</dbReference>
<dbReference type="Pfam" id="PF01553">
    <property type="entry name" value="Acyltransferase"/>
    <property type="match status" value="1"/>
</dbReference>
<dbReference type="OrthoDB" id="202234at2759"/>
<accession>A0A9J6CMC5</accession>
<dbReference type="PANTHER" id="PTHR10434:SF11">
    <property type="entry name" value="1-ACYL-SN-GLYCEROL-3-PHOSPHATE ACYLTRANSFERASE"/>
    <property type="match status" value="1"/>
</dbReference>
<evidence type="ECO:0000313" key="7">
    <source>
        <dbReference type="EMBL" id="KAG5682758.1"/>
    </source>
</evidence>
<sequence length="273" mass="31766">MFLIILTLLIISTILYKNNHVFKYNVKYLFYILASSILGTLSIPYLMLRPRNPINFRGVCKMFRLMSPVLGLSYELRGINNLEKDYACVIASNHQSSLDFLCMYEIWYAMRRHPIFRVTAVARMLLLFAGPYGIGAWLSGLIFINKDSPDRGIKKMNESMEYLKKNKIHLWMYVEGYRNHSGKIDEFKKGAFRLAIQSQVPIIPLVISSYNYFLDPKKMIFNSGKIIIEVLPEIPTKGLKLSDLDTLMEKTRNVMVKKFDELNNELRLNNNLK</sequence>
<dbReference type="Proteomes" id="UP001107558">
    <property type="component" value="Chromosome 1"/>
</dbReference>